<protein>
    <submittedName>
        <fullName evidence="1">Uncharacterized protein</fullName>
    </submittedName>
</protein>
<proteinExistence type="predicted"/>
<reference evidence="1 2" key="1">
    <citation type="submission" date="2024-01" db="EMBL/GenBank/DDBJ databases">
        <title>The genome of the rayed Mediterranean limpet Patella caerulea (Linnaeus, 1758).</title>
        <authorList>
            <person name="Anh-Thu Weber A."/>
            <person name="Halstead-Nussloch G."/>
        </authorList>
    </citation>
    <scope>NUCLEOTIDE SEQUENCE [LARGE SCALE GENOMIC DNA]</scope>
    <source>
        <strain evidence="1">AATW-2023a</strain>
        <tissue evidence="1">Whole specimen</tissue>
    </source>
</reference>
<dbReference type="AlphaFoldDB" id="A0AAN8K4Q9"/>
<dbReference type="PANTHER" id="PTHR46270">
    <property type="entry name" value="ARMADILLO-TYPE FOLD-RELATED"/>
    <property type="match status" value="1"/>
</dbReference>
<dbReference type="InterPro" id="IPR016024">
    <property type="entry name" value="ARM-type_fold"/>
</dbReference>
<name>A0AAN8K4Q9_PATCE</name>
<evidence type="ECO:0000313" key="1">
    <source>
        <dbReference type="EMBL" id="KAK6189856.1"/>
    </source>
</evidence>
<dbReference type="InterPro" id="IPR011989">
    <property type="entry name" value="ARM-like"/>
</dbReference>
<organism evidence="1 2">
    <name type="scientific">Patella caerulea</name>
    <name type="common">Rayed Mediterranean limpet</name>
    <dbReference type="NCBI Taxonomy" id="87958"/>
    <lineage>
        <taxon>Eukaryota</taxon>
        <taxon>Metazoa</taxon>
        <taxon>Spiralia</taxon>
        <taxon>Lophotrochozoa</taxon>
        <taxon>Mollusca</taxon>
        <taxon>Gastropoda</taxon>
        <taxon>Patellogastropoda</taxon>
        <taxon>Patelloidea</taxon>
        <taxon>Patellidae</taxon>
        <taxon>Patella</taxon>
    </lineage>
</organism>
<accession>A0AAN8K4Q9</accession>
<sequence>MGQTQSNNKDVFLPLLPKSSAVSTDCRQLLQEVRICADDLRKCRNDPVSGYYQLHRVWKMYYDEKTRCYRREIGKVLSECCVSAYVVSMLKRLLLDGYHPGSICGLLTNPWLWATSRLVLDIAWNYSDASDDFACDLAKDNILEVLYKNLELYQNGSSARSGYRHFIIRATLSIITNISRRPVNKPEFLKFDFVHILLRFKSASDESIKVLALTALAFIKDPRDNYLLDDDFNAIPVIIRWLDSSLERDAYHRIKEGFTAAELAYVLNKLAVGQNVTKIIEEGGLEILRKMLMSSDIQQQINASQCLWSMAFNNEARKFIKANEELVEAVQELQQSKMNRQMLQNVNGLLWMLFDKDED</sequence>
<keyword evidence="2" id="KW-1185">Reference proteome</keyword>
<dbReference type="PANTHER" id="PTHR46270:SF2">
    <property type="entry name" value="TIR DOMAIN-CONTAINING PROTEIN"/>
    <property type="match status" value="1"/>
</dbReference>
<comment type="caution">
    <text evidence="1">The sequence shown here is derived from an EMBL/GenBank/DDBJ whole genome shotgun (WGS) entry which is preliminary data.</text>
</comment>
<dbReference type="Proteomes" id="UP001347796">
    <property type="component" value="Unassembled WGS sequence"/>
</dbReference>
<gene>
    <name evidence="1" type="ORF">SNE40_001836</name>
</gene>
<dbReference type="SUPFAM" id="SSF48371">
    <property type="entry name" value="ARM repeat"/>
    <property type="match status" value="1"/>
</dbReference>
<evidence type="ECO:0000313" key="2">
    <source>
        <dbReference type="Proteomes" id="UP001347796"/>
    </source>
</evidence>
<dbReference type="EMBL" id="JAZGQO010000002">
    <property type="protein sequence ID" value="KAK6189856.1"/>
    <property type="molecule type" value="Genomic_DNA"/>
</dbReference>
<dbReference type="Gene3D" id="1.25.10.10">
    <property type="entry name" value="Leucine-rich Repeat Variant"/>
    <property type="match status" value="1"/>
</dbReference>